<evidence type="ECO:0000313" key="3">
    <source>
        <dbReference type="Proteomes" id="UP001414441"/>
    </source>
</evidence>
<dbReference type="EMBL" id="JBDLOB010000005">
    <property type="protein sequence ID" value="MEN8626179.1"/>
    <property type="molecule type" value="Genomic_DNA"/>
</dbReference>
<dbReference type="Gene3D" id="3.40.50.150">
    <property type="entry name" value="Vaccinia Virus protein VP39"/>
    <property type="match status" value="1"/>
</dbReference>
<dbReference type="InterPro" id="IPR029063">
    <property type="entry name" value="SAM-dependent_MTases_sf"/>
</dbReference>
<evidence type="ECO:0000259" key="1">
    <source>
        <dbReference type="Pfam" id="PF08241"/>
    </source>
</evidence>
<comment type="caution">
    <text evidence="2">The sequence shown here is derived from an EMBL/GenBank/DDBJ whole genome shotgun (WGS) entry which is preliminary data.</text>
</comment>
<dbReference type="CDD" id="cd02440">
    <property type="entry name" value="AdoMet_MTases"/>
    <property type="match status" value="1"/>
</dbReference>
<accession>A0ABV0D6S0</accession>
<feature type="domain" description="Methyltransferase type 11" evidence="1">
    <location>
        <begin position="59"/>
        <end position="154"/>
    </location>
</feature>
<gene>
    <name evidence="2" type="ORF">ABFV72_09165</name>
</gene>
<dbReference type="SUPFAM" id="SSF53335">
    <property type="entry name" value="S-adenosyl-L-methionine-dependent methyltransferases"/>
    <property type="match status" value="1"/>
</dbReference>
<keyword evidence="2" id="KW-0489">Methyltransferase</keyword>
<dbReference type="RefSeq" id="WP_347163331.1">
    <property type="nucleotide sequence ID" value="NZ_JBDLOB010000005.1"/>
</dbReference>
<evidence type="ECO:0000313" key="2">
    <source>
        <dbReference type="EMBL" id="MEN8626179.1"/>
    </source>
</evidence>
<dbReference type="InterPro" id="IPR013216">
    <property type="entry name" value="Methyltransf_11"/>
</dbReference>
<dbReference type="GO" id="GO:0032259">
    <property type="term" value="P:methylation"/>
    <property type="evidence" value="ECO:0007669"/>
    <property type="project" value="UniProtKB-KW"/>
</dbReference>
<reference evidence="2 3" key="1">
    <citation type="submission" date="2024-05" db="EMBL/GenBank/DDBJ databases">
        <title>Genome sequencing of Marine Estuary Bacteria, Pseudoalteromonas distincta strain FA, Psychrobacter proteolyticus strain EA, and Shewanella baltica strain CA.</title>
        <authorList>
            <person name="Dieffenbach S.A."/>
            <person name="Maclea K.S."/>
        </authorList>
    </citation>
    <scope>NUCLEOTIDE SEQUENCE [LARGE SCALE GENOMIC DNA]</scope>
    <source>
        <strain evidence="2 3">EA</strain>
    </source>
</reference>
<organism evidence="2 3">
    <name type="scientific">Psychrobacter proteolyticus</name>
    <dbReference type="NCBI Taxonomy" id="147825"/>
    <lineage>
        <taxon>Bacteria</taxon>
        <taxon>Pseudomonadati</taxon>
        <taxon>Pseudomonadota</taxon>
        <taxon>Gammaproteobacteria</taxon>
        <taxon>Moraxellales</taxon>
        <taxon>Moraxellaceae</taxon>
        <taxon>Psychrobacter</taxon>
    </lineage>
</organism>
<dbReference type="PANTHER" id="PTHR43591">
    <property type="entry name" value="METHYLTRANSFERASE"/>
    <property type="match status" value="1"/>
</dbReference>
<dbReference type="Proteomes" id="UP001414441">
    <property type="component" value="Unassembled WGS sequence"/>
</dbReference>
<protein>
    <submittedName>
        <fullName evidence="2">Class I SAM-dependent methyltransferase</fullName>
    </submittedName>
</protein>
<name>A0ABV0D6S0_9GAMM</name>
<proteinExistence type="predicted"/>
<sequence>MNTTNKKQPKVESKTHNHLVNEQFGSQAEMYLKSSVHAFGQEFIEAENLVQQFDSPYVLDLGSGAGHISFYTAPFAQQVTAYDLSEDMLKIVADSAKQKHLDNIITVKGIAESLPFADNYFDVVISRFSAHHWQDVPLALREMRRVCKPNGKVMMIDIIAPASPLCDTFLQTIEVLRDNSHVRDYSSSEWQQMFYQSGFNVSQTQTHKLKLEFNSWITRMRTPDLYVTAIRELQQNIGQEVKSYFNIQADGTFTTDVFTLIATV</sequence>
<keyword evidence="3" id="KW-1185">Reference proteome</keyword>
<keyword evidence="2" id="KW-0808">Transferase</keyword>
<dbReference type="Pfam" id="PF08241">
    <property type="entry name" value="Methyltransf_11"/>
    <property type="match status" value="1"/>
</dbReference>
<dbReference type="GO" id="GO:0008168">
    <property type="term" value="F:methyltransferase activity"/>
    <property type="evidence" value="ECO:0007669"/>
    <property type="project" value="UniProtKB-KW"/>
</dbReference>